<evidence type="ECO:0000313" key="9">
    <source>
        <dbReference type="Proteomes" id="UP000824101"/>
    </source>
</evidence>
<feature type="domain" description="Solute-binding protein family 3/N-terminal" evidence="7">
    <location>
        <begin position="66"/>
        <end position="288"/>
    </location>
</feature>
<comment type="subcellular location">
    <subcellularLocation>
        <location evidence="1">Cell envelope</location>
    </subcellularLocation>
</comment>
<dbReference type="PANTHER" id="PTHR35936:SF34">
    <property type="entry name" value="ABC TRANSPORTER EXTRACELLULAR-BINDING PROTEIN YCKB-RELATED"/>
    <property type="match status" value="1"/>
</dbReference>
<dbReference type="EMBL" id="DXBC01000080">
    <property type="protein sequence ID" value="HIZ79196.1"/>
    <property type="molecule type" value="Genomic_DNA"/>
</dbReference>
<feature type="signal peptide" evidence="6">
    <location>
        <begin position="1"/>
        <end position="18"/>
    </location>
</feature>
<keyword evidence="3 6" id="KW-0732">Signal</keyword>
<dbReference type="CDD" id="cd00996">
    <property type="entry name" value="PBP2_AatB_like"/>
    <property type="match status" value="1"/>
</dbReference>
<evidence type="ECO:0000256" key="3">
    <source>
        <dbReference type="ARBA" id="ARBA00022729"/>
    </source>
</evidence>
<evidence type="ECO:0000256" key="2">
    <source>
        <dbReference type="ARBA" id="ARBA00010333"/>
    </source>
</evidence>
<accession>A0A9D2GII6</accession>
<dbReference type="Proteomes" id="UP000824101">
    <property type="component" value="Unassembled WGS sequence"/>
</dbReference>
<protein>
    <submittedName>
        <fullName evidence="8">Amino acid ABC transporter substrate-binding protein</fullName>
    </submittedName>
</protein>
<dbReference type="PROSITE" id="PS01039">
    <property type="entry name" value="SBP_BACTERIAL_3"/>
    <property type="match status" value="1"/>
</dbReference>
<dbReference type="PROSITE" id="PS51257">
    <property type="entry name" value="PROKAR_LIPOPROTEIN"/>
    <property type="match status" value="1"/>
</dbReference>
<feature type="region of interest" description="Disordered" evidence="5">
    <location>
        <begin position="22"/>
        <end position="64"/>
    </location>
</feature>
<feature type="chain" id="PRO_5038339716" evidence="6">
    <location>
        <begin position="19"/>
        <end position="294"/>
    </location>
</feature>
<reference evidence="8" key="2">
    <citation type="submission" date="2021-04" db="EMBL/GenBank/DDBJ databases">
        <authorList>
            <person name="Gilroy R."/>
        </authorList>
    </citation>
    <scope>NUCLEOTIDE SEQUENCE</scope>
    <source>
        <strain evidence="8">ChiBcec1-1093</strain>
    </source>
</reference>
<evidence type="ECO:0000313" key="8">
    <source>
        <dbReference type="EMBL" id="HIZ79196.1"/>
    </source>
</evidence>
<dbReference type="GO" id="GO:0030313">
    <property type="term" value="C:cell envelope"/>
    <property type="evidence" value="ECO:0007669"/>
    <property type="project" value="UniProtKB-SubCell"/>
</dbReference>
<dbReference type="InterPro" id="IPR018313">
    <property type="entry name" value="SBP_3_CS"/>
</dbReference>
<name>A0A9D2GII6_9FIRM</name>
<comment type="similarity">
    <text evidence="2 4">Belongs to the bacterial solute-binding protein 3 family.</text>
</comment>
<organism evidence="8 9">
    <name type="scientific">Candidatus Lachnoclostridium stercorigallinarum</name>
    <dbReference type="NCBI Taxonomy" id="2838634"/>
    <lineage>
        <taxon>Bacteria</taxon>
        <taxon>Bacillati</taxon>
        <taxon>Bacillota</taxon>
        <taxon>Clostridia</taxon>
        <taxon>Lachnospirales</taxon>
        <taxon>Lachnospiraceae</taxon>
    </lineage>
</organism>
<dbReference type="Gene3D" id="3.40.190.10">
    <property type="entry name" value="Periplasmic binding protein-like II"/>
    <property type="match status" value="2"/>
</dbReference>
<evidence type="ECO:0000256" key="1">
    <source>
        <dbReference type="ARBA" id="ARBA00004196"/>
    </source>
</evidence>
<dbReference type="PANTHER" id="PTHR35936">
    <property type="entry name" value="MEMBRANE-BOUND LYTIC MUREIN TRANSGLYCOSYLASE F"/>
    <property type="match status" value="1"/>
</dbReference>
<dbReference type="SMART" id="SM00062">
    <property type="entry name" value="PBPb"/>
    <property type="match status" value="1"/>
</dbReference>
<evidence type="ECO:0000256" key="6">
    <source>
        <dbReference type="SAM" id="SignalP"/>
    </source>
</evidence>
<evidence type="ECO:0000256" key="4">
    <source>
        <dbReference type="RuleBase" id="RU003744"/>
    </source>
</evidence>
<dbReference type="Pfam" id="PF00497">
    <property type="entry name" value="SBP_bac_3"/>
    <property type="match status" value="1"/>
</dbReference>
<evidence type="ECO:0000256" key="5">
    <source>
        <dbReference type="SAM" id="MobiDB-lite"/>
    </source>
</evidence>
<dbReference type="AlphaFoldDB" id="A0A9D2GII6"/>
<dbReference type="InterPro" id="IPR001638">
    <property type="entry name" value="Solute-binding_3/MltF_N"/>
</dbReference>
<evidence type="ECO:0000259" key="7">
    <source>
        <dbReference type="SMART" id="SM00062"/>
    </source>
</evidence>
<reference evidence="8" key="1">
    <citation type="journal article" date="2021" name="PeerJ">
        <title>Extensive microbial diversity within the chicken gut microbiome revealed by metagenomics and culture.</title>
        <authorList>
            <person name="Gilroy R."/>
            <person name="Ravi A."/>
            <person name="Getino M."/>
            <person name="Pursley I."/>
            <person name="Horton D.L."/>
            <person name="Alikhan N.F."/>
            <person name="Baker D."/>
            <person name="Gharbi K."/>
            <person name="Hall N."/>
            <person name="Watson M."/>
            <person name="Adriaenssens E.M."/>
            <person name="Foster-Nyarko E."/>
            <person name="Jarju S."/>
            <person name="Secka A."/>
            <person name="Antonio M."/>
            <person name="Oren A."/>
            <person name="Chaudhuri R.R."/>
            <person name="La Ragione R."/>
            <person name="Hildebrand F."/>
            <person name="Pallen M.J."/>
        </authorList>
    </citation>
    <scope>NUCLEOTIDE SEQUENCE</scope>
    <source>
        <strain evidence="8">ChiBcec1-1093</strain>
    </source>
</reference>
<feature type="compositionally biased region" description="Low complexity" evidence="5">
    <location>
        <begin position="25"/>
        <end position="43"/>
    </location>
</feature>
<comment type="caution">
    <text evidence="8">The sequence shown here is derived from an EMBL/GenBank/DDBJ whole genome shotgun (WGS) entry which is preliminary data.</text>
</comment>
<proteinExistence type="inferred from homology"/>
<sequence>MKKNLAAAVIVMMTAALAGCGGSGTSSETTAAPETTAAGTESGAESEESSEAADGAESQAEGEKTTFTVGFDADLPPMGFMDDDGNYVGFDLDLAREAADRMGLEFVAQPILWDAKDMELDNGTIDCVWNGFTITGREDEYTWTEPYMDNAQVFVVMADSGISTTDDLAGKVVEVQVDSAAEAALNSMPDLKATFASVETTPNYNQAIMDLEMGAVDAVAMDSVVAQYLLTQRGTDAVVLDDALSSEEYAVGFKLGNEEMRDQLQAVLEEMAADGTMAEISTEWFGSDITTIGK</sequence>
<dbReference type="SUPFAM" id="SSF53850">
    <property type="entry name" value="Periplasmic binding protein-like II"/>
    <property type="match status" value="1"/>
</dbReference>
<gene>
    <name evidence="8" type="ORF">IAA17_05355</name>
</gene>